<dbReference type="EMBL" id="CP045899">
    <property type="protein sequence ID" value="QQP41376.1"/>
    <property type="molecule type" value="Genomic_DNA"/>
</dbReference>
<sequence>GKPDSIESLIQCVQTFAKGYSQETIKNVCKNVLKRASFCLQAGGGHFQQLL</sequence>
<dbReference type="GO" id="GO:0003676">
    <property type="term" value="F:nucleic acid binding"/>
    <property type="evidence" value="ECO:0007669"/>
    <property type="project" value="InterPro"/>
</dbReference>
<organism evidence="1 2">
    <name type="scientific">Caligus rogercresseyi</name>
    <name type="common">Sea louse</name>
    <dbReference type="NCBI Taxonomy" id="217165"/>
    <lineage>
        <taxon>Eukaryota</taxon>
        <taxon>Metazoa</taxon>
        <taxon>Ecdysozoa</taxon>
        <taxon>Arthropoda</taxon>
        <taxon>Crustacea</taxon>
        <taxon>Multicrustacea</taxon>
        <taxon>Hexanauplia</taxon>
        <taxon>Copepoda</taxon>
        <taxon>Siphonostomatoida</taxon>
        <taxon>Caligidae</taxon>
        <taxon>Caligus</taxon>
    </lineage>
</organism>
<keyword evidence="2" id="KW-1185">Reference proteome</keyword>
<reference evidence="2" key="1">
    <citation type="submission" date="2021-01" db="EMBL/GenBank/DDBJ databases">
        <title>Caligus Genome Assembly.</title>
        <authorList>
            <person name="Gallardo-Escarate C."/>
        </authorList>
    </citation>
    <scope>NUCLEOTIDE SEQUENCE [LARGE SCALE GENOMIC DNA]</scope>
</reference>
<gene>
    <name evidence="1" type="ORF">FKW44_015725</name>
</gene>
<protein>
    <submittedName>
        <fullName evidence="1">Uncharacterized protein</fullName>
    </submittedName>
</protein>
<dbReference type="Gene3D" id="3.30.420.10">
    <property type="entry name" value="Ribonuclease H-like superfamily/Ribonuclease H"/>
    <property type="match status" value="1"/>
</dbReference>
<proteinExistence type="predicted"/>
<accession>A0A7T8H1H0</accession>
<evidence type="ECO:0000313" key="1">
    <source>
        <dbReference type="EMBL" id="QQP41376.1"/>
    </source>
</evidence>
<evidence type="ECO:0000313" key="2">
    <source>
        <dbReference type="Proteomes" id="UP000595437"/>
    </source>
</evidence>
<dbReference type="Proteomes" id="UP000595437">
    <property type="component" value="Chromosome 10"/>
</dbReference>
<feature type="non-terminal residue" evidence="1">
    <location>
        <position position="1"/>
    </location>
</feature>
<name>A0A7T8H1H0_CALRO</name>
<dbReference type="InterPro" id="IPR036397">
    <property type="entry name" value="RNaseH_sf"/>
</dbReference>
<dbReference type="AlphaFoldDB" id="A0A7T8H1H0"/>